<dbReference type="GO" id="GO:0009772">
    <property type="term" value="P:photosynthetic electron transport in photosystem II"/>
    <property type="evidence" value="ECO:0007669"/>
    <property type="project" value="InterPro"/>
</dbReference>
<dbReference type="AlphaFoldDB" id="A0AAV6LIA0"/>
<accession>A0AAV6LIA0</accession>
<organism evidence="1 2">
    <name type="scientific">Rhododendron griersonianum</name>
    <dbReference type="NCBI Taxonomy" id="479676"/>
    <lineage>
        <taxon>Eukaryota</taxon>
        <taxon>Viridiplantae</taxon>
        <taxon>Streptophyta</taxon>
        <taxon>Embryophyta</taxon>
        <taxon>Tracheophyta</taxon>
        <taxon>Spermatophyta</taxon>
        <taxon>Magnoliopsida</taxon>
        <taxon>eudicotyledons</taxon>
        <taxon>Gunneridae</taxon>
        <taxon>Pentapetalae</taxon>
        <taxon>asterids</taxon>
        <taxon>Ericales</taxon>
        <taxon>Ericaceae</taxon>
        <taxon>Ericoideae</taxon>
        <taxon>Rhodoreae</taxon>
        <taxon>Rhododendron</taxon>
    </lineage>
</organism>
<keyword evidence="2" id="KW-1185">Reference proteome</keyword>
<dbReference type="EMBL" id="JACTNZ010000001">
    <property type="protein sequence ID" value="KAG5564696.1"/>
    <property type="molecule type" value="Genomic_DNA"/>
</dbReference>
<comment type="caution">
    <text evidence="1">The sequence shown here is derived from an EMBL/GenBank/DDBJ whole genome shotgun (WGS) entry which is preliminary data.</text>
</comment>
<evidence type="ECO:0000313" key="1">
    <source>
        <dbReference type="EMBL" id="KAG5564696.1"/>
    </source>
</evidence>
<proteinExistence type="predicted"/>
<gene>
    <name evidence="1" type="ORF">RHGRI_000774</name>
</gene>
<protein>
    <submittedName>
        <fullName evidence="1">Uncharacterized protein</fullName>
    </submittedName>
</protein>
<dbReference type="InterPro" id="IPR036854">
    <property type="entry name" value="Photo_II_D1/D2_sf"/>
</dbReference>
<reference evidence="1" key="1">
    <citation type="submission" date="2020-08" db="EMBL/GenBank/DDBJ databases">
        <title>Plant Genome Project.</title>
        <authorList>
            <person name="Zhang R.-G."/>
        </authorList>
    </citation>
    <scope>NUCLEOTIDE SEQUENCE</scope>
    <source>
        <strain evidence="1">WSP0</strain>
        <tissue evidence="1">Leaf</tissue>
    </source>
</reference>
<name>A0AAV6LIA0_9ERIC</name>
<dbReference type="Proteomes" id="UP000823749">
    <property type="component" value="Chromosome 1"/>
</dbReference>
<sequence>MMRLPVDKMVMVPIHWCSSRRNLFKMVTANRFWSQILGVAFLNKRWLHRFMDECFWSSRWSS</sequence>
<dbReference type="SUPFAM" id="SSF81483">
    <property type="entry name" value="Bacterial photosystem II reaction centre, L and M subunits"/>
    <property type="match status" value="1"/>
</dbReference>
<evidence type="ECO:0000313" key="2">
    <source>
        <dbReference type="Proteomes" id="UP000823749"/>
    </source>
</evidence>